<dbReference type="STRING" id="284811.Q75BH5"/>
<protein>
    <submittedName>
        <fullName evidence="1">ADL372Wp</fullName>
    </submittedName>
</protein>
<dbReference type="GO" id="GO:0061671">
    <property type="term" value="C:Cbp3p-Cbp6 complex"/>
    <property type="evidence" value="ECO:0000318"/>
    <property type="project" value="GO_Central"/>
</dbReference>
<evidence type="ECO:0000313" key="2">
    <source>
        <dbReference type="Proteomes" id="UP000000591"/>
    </source>
</evidence>
<dbReference type="KEGG" id="ago:AGOS_ADL372W"/>
<dbReference type="GO" id="GO:0070131">
    <property type="term" value="P:positive regulation of mitochondrial translation"/>
    <property type="evidence" value="ECO:0007669"/>
    <property type="project" value="EnsemblFungi"/>
</dbReference>
<proteinExistence type="predicted"/>
<dbReference type="HOGENOM" id="CLU_149479_0_0_1"/>
<name>Q75BH5_EREGS</name>
<dbReference type="GeneID" id="4619859"/>
<dbReference type="Pfam" id="PF20180">
    <property type="entry name" value="UQCC2_CBP6"/>
    <property type="match status" value="1"/>
</dbReference>
<dbReference type="InterPro" id="IPR037653">
    <property type="entry name" value="Cbp6"/>
</dbReference>
<dbReference type="OMA" id="PRYYDRI"/>
<dbReference type="FunCoup" id="Q75BH5">
    <property type="interactions" value="157"/>
</dbReference>
<dbReference type="PANTHER" id="PTHR28250:SF1">
    <property type="entry name" value="CYTOCHROME B PRE-MRNA-PROCESSING PROTEIN 6"/>
    <property type="match status" value="1"/>
</dbReference>
<reference evidence="2" key="2">
    <citation type="journal article" date="2013" name="G3 (Bethesda)">
        <title>Genomes of Ashbya fungi isolated from insects reveal four mating-type loci, numerous translocations, lack of transposons, and distinct gene duplications.</title>
        <authorList>
            <person name="Dietrich F.S."/>
            <person name="Voegeli S."/>
            <person name="Kuo S."/>
            <person name="Philippsen P."/>
        </authorList>
    </citation>
    <scope>GENOME REANNOTATION</scope>
    <source>
        <strain evidence="2">ATCC 10895 / CBS 109.51 / FGSC 9923 / NRRL Y-1056</strain>
    </source>
</reference>
<dbReference type="GO" id="GO:0005761">
    <property type="term" value="C:mitochondrial ribosome"/>
    <property type="evidence" value="ECO:0007669"/>
    <property type="project" value="EnsemblFungi"/>
</dbReference>
<dbReference type="AlphaFoldDB" id="Q75BH5"/>
<dbReference type="EMBL" id="AE016817">
    <property type="protein sequence ID" value="AAS51548.1"/>
    <property type="molecule type" value="Genomic_DNA"/>
</dbReference>
<organism evidence="1 2">
    <name type="scientific">Eremothecium gossypii (strain ATCC 10895 / CBS 109.51 / FGSC 9923 / NRRL Y-1056)</name>
    <name type="common">Yeast</name>
    <name type="synonym">Ashbya gossypii</name>
    <dbReference type="NCBI Taxonomy" id="284811"/>
    <lineage>
        <taxon>Eukaryota</taxon>
        <taxon>Fungi</taxon>
        <taxon>Dikarya</taxon>
        <taxon>Ascomycota</taxon>
        <taxon>Saccharomycotina</taxon>
        <taxon>Saccharomycetes</taxon>
        <taxon>Saccharomycetales</taxon>
        <taxon>Saccharomycetaceae</taxon>
        <taxon>Eremothecium</taxon>
    </lineage>
</organism>
<dbReference type="PANTHER" id="PTHR28250">
    <property type="entry name" value="CYTOCHROME B PRE-MRNA-PROCESSING PROTEIN 6"/>
    <property type="match status" value="1"/>
</dbReference>
<dbReference type="GO" id="GO:0034551">
    <property type="term" value="P:mitochondrial respiratory chain complex III assembly"/>
    <property type="evidence" value="ECO:0000318"/>
    <property type="project" value="GO_Central"/>
</dbReference>
<dbReference type="eggNOG" id="ENOG502SAQZ">
    <property type="taxonomic scope" value="Eukaryota"/>
</dbReference>
<reference evidence="1 2" key="1">
    <citation type="journal article" date="2004" name="Science">
        <title>The Ashbya gossypii genome as a tool for mapping the ancient Saccharomyces cerevisiae genome.</title>
        <authorList>
            <person name="Dietrich F.S."/>
            <person name="Voegeli S."/>
            <person name="Brachat S."/>
            <person name="Lerch A."/>
            <person name="Gates K."/>
            <person name="Steiner S."/>
            <person name="Mohr C."/>
            <person name="Pohlmann R."/>
            <person name="Luedi P."/>
            <person name="Choi S."/>
            <person name="Wing R.A."/>
            <person name="Flavier A."/>
            <person name="Gaffney T.D."/>
            <person name="Philippsen P."/>
        </authorList>
    </citation>
    <scope>NUCLEOTIDE SEQUENCE [LARGE SCALE GENOMIC DNA]</scope>
    <source>
        <strain evidence="2">ATCC 10895 / CBS 109.51 / FGSC 9923 / NRRL Y-1056</strain>
    </source>
</reference>
<dbReference type="Proteomes" id="UP000000591">
    <property type="component" value="Chromosome IV"/>
</dbReference>
<evidence type="ECO:0000313" key="1">
    <source>
        <dbReference type="EMBL" id="AAS51548.1"/>
    </source>
</evidence>
<dbReference type="GO" id="GO:0050821">
    <property type="term" value="P:protein stabilization"/>
    <property type="evidence" value="ECO:0007669"/>
    <property type="project" value="EnsemblFungi"/>
</dbReference>
<sequence>MSSTPVKDAAKQLVKTLEKFPAERIKHMQCFRDVQLSRFRRIAGLESAPKDTKKPSISDIKDILNRTSGPLGLRKDLLKKMANAMPQEHFTPTSIEQQRLALERILSNRYKTHYEVGDKLYKPAGKPQYYERLLAEVQGRSKESLLTAMRTVLFGK</sequence>
<dbReference type="GO" id="GO:0043022">
    <property type="term" value="F:ribosome binding"/>
    <property type="evidence" value="ECO:0007669"/>
    <property type="project" value="EnsemblFungi"/>
</dbReference>
<dbReference type="RefSeq" id="NP_983724.1">
    <property type="nucleotide sequence ID" value="NM_209077.1"/>
</dbReference>
<accession>Q75BH5</accession>
<keyword evidence="2" id="KW-1185">Reference proteome</keyword>
<dbReference type="OrthoDB" id="2107880at2759"/>
<dbReference type="InParanoid" id="Q75BH5"/>
<gene>
    <name evidence="1" type="ORF">AGOS_ADL372W</name>
</gene>